<dbReference type="GO" id="GO:0046872">
    <property type="term" value="F:metal ion binding"/>
    <property type="evidence" value="ECO:0007669"/>
    <property type="project" value="UniProtKB-KW"/>
</dbReference>
<evidence type="ECO:0000256" key="2">
    <source>
        <dbReference type="ARBA" id="ARBA00022723"/>
    </source>
</evidence>
<feature type="region of interest" description="Disordered" evidence="3">
    <location>
        <begin position="593"/>
        <end position="612"/>
    </location>
</feature>
<evidence type="ECO:0000256" key="1">
    <source>
        <dbReference type="ARBA" id="ARBA00001968"/>
    </source>
</evidence>
<organism evidence="5 6">
    <name type="scientific">Aphanomyces astaci</name>
    <name type="common">Crayfish plague agent</name>
    <dbReference type="NCBI Taxonomy" id="112090"/>
    <lineage>
        <taxon>Eukaryota</taxon>
        <taxon>Sar</taxon>
        <taxon>Stramenopiles</taxon>
        <taxon>Oomycota</taxon>
        <taxon>Saprolegniomycetes</taxon>
        <taxon>Saprolegniales</taxon>
        <taxon>Verrucalvaceae</taxon>
        <taxon>Aphanomyces</taxon>
    </lineage>
</organism>
<feature type="compositionally biased region" description="Basic and acidic residues" evidence="3">
    <location>
        <begin position="600"/>
        <end position="612"/>
    </location>
</feature>
<keyword evidence="2" id="KW-0479">Metal-binding</keyword>
<comment type="caution">
    <text evidence="5">The sequence shown here is derived from an EMBL/GenBank/DDBJ whole genome shotgun (WGS) entry which is preliminary data.</text>
</comment>
<dbReference type="Proteomes" id="UP000265427">
    <property type="component" value="Unassembled WGS sequence"/>
</dbReference>
<protein>
    <recommendedName>
        <fullName evidence="4">DDE Tnp4 domain-containing protein</fullName>
    </recommendedName>
</protein>
<dbReference type="AlphaFoldDB" id="A0A397APG6"/>
<comment type="cofactor">
    <cofactor evidence="1">
        <name>a divalent metal cation</name>
        <dbReference type="ChEBI" id="CHEBI:60240"/>
    </cofactor>
</comment>
<sequence>MRAVRTPHIREMIINDSYLPWLGDDAYETYINDAPFAPFDDPELIRTLRIATPSTRGLAVFRNTKPRSVTSPRLRQRAFLAQARVQAKPSLRLDGAGRRALDEDLEGYQYDYDSFMGENTVTYPRRGVEYACEPVQVHPVPNSHREAMASPDLRHWKAAEEAEAAQLLKQIASLSWVQSAHEPCVFTRGQGNDMEILGTYVEDFIAAAPTQEKMDKVMTTLAAKIELKRQGPVHYQLGIRISRNMDESTLTISHETLTHFQKHRLHLENTHILPPMPRRSSLQASQPAPSSTPLTTRVISQGVALLENLDQQRYAKRARYSTVLADEPDDLDSNSPIYDSFLASQGAEGIVIMTNFSPSEFNLIWTEVRQYIFRQWNVGSGRKSAVSARDLLLMLFTSLKHCGTWDVVAAVFKQKPTTFEKRVMSFLSFYKGSVSDKTIFDENIDSHLANLAKRTGETTLEDSEPGMEQWAVLADKGYQGIQHNVRAVLPLKKPIGGILTFAEQAKNDRIASDRVIVENYFGRLKTLWATCSNTYRWSRKSYDIVFQACLALTNVHVRLHPLRAEDGDANAQYINRLNAIGAKIIKTKRAAGKAYRSKRKDTLHPENRGEGG</sequence>
<dbReference type="Pfam" id="PF13359">
    <property type="entry name" value="DDE_Tnp_4"/>
    <property type="match status" value="1"/>
</dbReference>
<evidence type="ECO:0000313" key="6">
    <source>
        <dbReference type="Proteomes" id="UP000265427"/>
    </source>
</evidence>
<feature type="domain" description="DDE Tnp4" evidence="4">
    <location>
        <begin position="423"/>
        <end position="554"/>
    </location>
</feature>
<evidence type="ECO:0000259" key="4">
    <source>
        <dbReference type="Pfam" id="PF13359"/>
    </source>
</evidence>
<evidence type="ECO:0000256" key="3">
    <source>
        <dbReference type="SAM" id="MobiDB-lite"/>
    </source>
</evidence>
<gene>
    <name evidence="5" type="ORF">DYB36_002860</name>
</gene>
<evidence type="ECO:0000313" key="5">
    <source>
        <dbReference type="EMBL" id="RHY08936.1"/>
    </source>
</evidence>
<dbReference type="InterPro" id="IPR027806">
    <property type="entry name" value="HARBI1_dom"/>
</dbReference>
<proteinExistence type="predicted"/>
<name>A0A397APG6_APHAT</name>
<dbReference type="EMBL" id="QUSZ01005621">
    <property type="protein sequence ID" value="RHY08936.1"/>
    <property type="molecule type" value="Genomic_DNA"/>
</dbReference>
<accession>A0A397APG6</accession>
<reference evidence="5 6" key="1">
    <citation type="submission" date="2018-08" db="EMBL/GenBank/DDBJ databases">
        <title>Aphanomyces genome sequencing and annotation.</title>
        <authorList>
            <person name="Minardi D."/>
            <person name="Oidtmann B."/>
            <person name="Van Der Giezen M."/>
            <person name="Studholme D.J."/>
        </authorList>
    </citation>
    <scope>NUCLEOTIDE SEQUENCE [LARGE SCALE GENOMIC DNA]</scope>
    <source>
        <strain evidence="5 6">Kv</strain>
    </source>
</reference>
<dbReference type="VEuPathDB" id="FungiDB:H257_12487"/>